<organism evidence="2 3">
    <name type="scientific">Cymbomonas tetramitiformis</name>
    <dbReference type="NCBI Taxonomy" id="36881"/>
    <lineage>
        <taxon>Eukaryota</taxon>
        <taxon>Viridiplantae</taxon>
        <taxon>Chlorophyta</taxon>
        <taxon>Pyramimonadophyceae</taxon>
        <taxon>Pyramimonadales</taxon>
        <taxon>Pyramimonadaceae</taxon>
        <taxon>Cymbomonas</taxon>
    </lineage>
</organism>
<evidence type="ECO:0000313" key="3">
    <source>
        <dbReference type="Proteomes" id="UP001190700"/>
    </source>
</evidence>
<protein>
    <submittedName>
        <fullName evidence="2">Uncharacterized protein</fullName>
    </submittedName>
</protein>
<feature type="compositionally biased region" description="Pro residues" evidence="1">
    <location>
        <begin position="194"/>
        <end position="207"/>
    </location>
</feature>
<proteinExistence type="predicted"/>
<evidence type="ECO:0000313" key="2">
    <source>
        <dbReference type="EMBL" id="KAK3239411.1"/>
    </source>
</evidence>
<dbReference type="Proteomes" id="UP001190700">
    <property type="component" value="Unassembled WGS sequence"/>
</dbReference>
<reference evidence="2 3" key="1">
    <citation type="journal article" date="2015" name="Genome Biol. Evol.">
        <title>Comparative Genomics of a Bacterivorous Green Alga Reveals Evolutionary Causalities and Consequences of Phago-Mixotrophic Mode of Nutrition.</title>
        <authorList>
            <person name="Burns J.A."/>
            <person name="Paasch A."/>
            <person name="Narechania A."/>
            <person name="Kim E."/>
        </authorList>
    </citation>
    <scope>NUCLEOTIDE SEQUENCE [LARGE SCALE GENOMIC DNA]</scope>
    <source>
        <strain evidence="2 3">PLY_AMNH</strain>
    </source>
</reference>
<dbReference type="AlphaFoldDB" id="A0AAE0BMN6"/>
<keyword evidence="3" id="KW-1185">Reference proteome</keyword>
<name>A0AAE0BMN6_9CHLO</name>
<sequence>MDKNDDARFDALCLLAGGKPEMLDEVSACSFGVVPEQVPSALQELLPHCQPVTHMMGGFTVGGVAGGLPSVASTHVREDAPPAPLTVASTRVGSDGSVVSDEGAPLPVDPMLAHEPDLCFADRIARPGGISVTQGADFALRYMHAGSEDGSDGSNAGERADGVATADEVVSMAGSVLACPPGRVWQTTSRDPDPPIPGSPPYSPPPC</sequence>
<feature type="region of interest" description="Disordered" evidence="1">
    <location>
        <begin position="180"/>
        <end position="207"/>
    </location>
</feature>
<accession>A0AAE0BMN6</accession>
<dbReference type="EMBL" id="LGRX02033924">
    <property type="protein sequence ID" value="KAK3239411.1"/>
    <property type="molecule type" value="Genomic_DNA"/>
</dbReference>
<comment type="caution">
    <text evidence="2">The sequence shown here is derived from an EMBL/GenBank/DDBJ whole genome shotgun (WGS) entry which is preliminary data.</text>
</comment>
<evidence type="ECO:0000256" key="1">
    <source>
        <dbReference type="SAM" id="MobiDB-lite"/>
    </source>
</evidence>
<gene>
    <name evidence="2" type="ORF">CYMTET_50663</name>
</gene>